<dbReference type="InterPro" id="IPR036439">
    <property type="entry name" value="Dockerin_dom_sf"/>
</dbReference>
<dbReference type="Gene3D" id="1.10.1330.10">
    <property type="entry name" value="Dockerin domain"/>
    <property type="match status" value="1"/>
</dbReference>
<dbReference type="Gene3D" id="3.40.50.1110">
    <property type="entry name" value="SGNH hydrolase"/>
    <property type="match status" value="1"/>
</dbReference>
<dbReference type="SUPFAM" id="SSF63446">
    <property type="entry name" value="Type I dockerin domain"/>
    <property type="match status" value="1"/>
</dbReference>
<dbReference type="Proteomes" id="UP000179129">
    <property type="component" value="Unassembled WGS sequence"/>
</dbReference>
<keyword evidence="1" id="KW-0378">Hydrolase</keyword>
<dbReference type="AlphaFoldDB" id="A0A1F5YQ36"/>
<dbReference type="STRING" id="1817867.A3F83_07980"/>
<gene>
    <name evidence="3" type="ORF">A3F83_07980</name>
</gene>
<feature type="domain" description="EF-hand" evidence="2">
    <location>
        <begin position="511"/>
        <end position="533"/>
    </location>
</feature>
<dbReference type="GO" id="GO:0005509">
    <property type="term" value="F:calcium ion binding"/>
    <property type="evidence" value="ECO:0007669"/>
    <property type="project" value="InterPro"/>
</dbReference>
<evidence type="ECO:0000259" key="2">
    <source>
        <dbReference type="PROSITE" id="PS50222"/>
    </source>
</evidence>
<evidence type="ECO:0000256" key="1">
    <source>
        <dbReference type="ARBA" id="ARBA00022801"/>
    </source>
</evidence>
<evidence type="ECO:0000313" key="4">
    <source>
        <dbReference type="Proteomes" id="UP000179129"/>
    </source>
</evidence>
<dbReference type="Pfam" id="PF03629">
    <property type="entry name" value="SASA"/>
    <property type="match status" value="2"/>
</dbReference>
<dbReference type="InterPro" id="IPR002048">
    <property type="entry name" value="EF_hand_dom"/>
</dbReference>
<dbReference type="InterPro" id="IPR039329">
    <property type="entry name" value="SIAE"/>
</dbReference>
<name>A0A1F5YQ36_9BACT</name>
<dbReference type="InterPro" id="IPR002105">
    <property type="entry name" value="Dockerin_1_rpt"/>
</dbReference>
<dbReference type="EMBL" id="MFIX01000187">
    <property type="protein sequence ID" value="OGG02318.1"/>
    <property type="molecule type" value="Genomic_DNA"/>
</dbReference>
<dbReference type="PROSITE" id="PS00018">
    <property type="entry name" value="EF_HAND_1"/>
    <property type="match status" value="2"/>
</dbReference>
<dbReference type="GO" id="GO:0000272">
    <property type="term" value="P:polysaccharide catabolic process"/>
    <property type="evidence" value="ECO:0007669"/>
    <property type="project" value="InterPro"/>
</dbReference>
<sequence length="560" mass="61152">MFLLAFKRLFKGKSLIVFSLCLGLAIPARAELRLPRLFSDNMVLQQGIRAPVWGWADPGELIVVDLEGQSAAATTGQDGRWSVRIGPLEAGGPFSLKISASSDTIRISNVLVGEVWLCSGQSNMALTLGDIKAAQTIAEAAAYPMIRQFQTKYATAAEPLEDVESSPQTAWLSTWEAGSSSSAQHFTAVGYYFALYLQQQLGVPIGLINNSVGGTVAEAWSGSSVFEDIRLAPILTEWPLYTQEYDWIRDTYADHLKAVEQARQQGLPEPLYFCQPSVLYNAMTAPLMPYGIRGATWYQGESNIYRAEQYRILFPALIRNWREGWSQGDFPFLFVQLTSYESGTGKWPELREAQKQGLALPNTGMAVTIDVGEADNIHPRNKKEVGRRLSLIARALVYGDSLLYSGPVCSSAVVQGNRCYLSFTQVGNGLVSRDSGPLAGFTAAGSDSLFYPASAVIEGDRVVVWSDEVTEPVSVRYAWADNPVGANLFNMDGDSLGLPALPFEWWREKGDLDGDGKVGIYDLLELLKVLGGAAARTALADLDANGKVDIFDLLTLLELL</sequence>
<protein>
    <recommendedName>
        <fullName evidence="2">EF-hand domain-containing protein</fullName>
    </recommendedName>
</protein>
<dbReference type="PROSITE" id="PS50222">
    <property type="entry name" value="EF_HAND_2"/>
    <property type="match status" value="1"/>
</dbReference>
<dbReference type="InterPro" id="IPR036514">
    <property type="entry name" value="SGNH_hydro_sf"/>
</dbReference>
<comment type="caution">
    <text evidence="3">The sequence shown here is derived from an EMBL/GenBank/DDBJ whole genome shotgun (WGS) entry which is preliminary data.</text>
</comment>
<evidence type="ECO:0000313" key="3">
    <source>
        <dbReference type="EMBL" id="OGG02318.1"/>
    </source>
</evidence>
<dbReference type="Pfam" id="PF00404">
    <property type="entry name" value="Dockerin_1"/>
    <property type="match status" value="1"/>
</dbReference>
<dbReference type="CDD" id="cd14256">
    <property type="entry name" value="Dockerin_I"/>
    <property type="match status" value="1"/>
</dbReference>
<dbReference type="SUPFAM" id="SSF52266">
    <property type="entry name" value="SGNH hydrolase"/>
    <property type="match status" value="1"/>
</dbReference>
<dbReference type="GO" id="GO:0004553">
    <property type="term" value="F:hydrolase activity, hydrolyzing O-glycosyl compounds"/>
    <property type="evidence" value="ECO:0007669"/>
    <property type="project" value="InterPro"/>
</dbReference>
<dbReference type="GO" id="GO:0001681">
    <property type="term" value="F:sialate O-acetylesterase activity"/>
    <property type="evidence" value="ECO:0007669"/>
    <property type="project" value="InterPro"/>
</dbReference>
<dbReference type="PANTHER" id="PTHR22901">
    <property type="entry name" value="SIALATE O-ACETYLESTERASE"/>
    <property type="match status" value="1"/>
</dbReference>
<proteinExistence type="predicted"/>
<dbReference type="PANTHER" id="PTHR22901:SF0">
    <property type="entry name" value="SIALATE O-ACETYLESTERASE"/>
    <property type="match status" value="1"/>
</dbReference>
<organism evidence="3 4">
    <name type="scientific">Candidatus Glassbacteria bacterium RIFCSPLOWO2_12_FULL_58_11</name>
    <dbReference type="NCBI Taxonomy" id="1817867"/>
    <lineage>
        <taxon>Bacteria</taxon>
        <taxon>Candidatus Glassiibacteriota</taxon>
    </lineage>
</organism>
<accession>A0A1F5YQ36</accession>
<dbReference type="InterPro" id="IPR018247">
    <property type="entry name" value="EF_Hand_1_Ca_BS"/>
</dbReference>
<reference evidence="3 4" key="1">
    <citation type="journal article" date="2016" name="Nat. Commun.">
        <title>Thousands of microbial genomes shed light on interconnected biogeochemical processes in an aquifer system.</title>
        <authorList>
            <person name="Anantharaman K."/>
            <person name="Brown C.T."/>
            <person name="Hug L.A."/>
            <person name="Sharon I."/>
            <person name="Castelle C.J."/>
            <person name="Probst A.J."/>
            <person name="Thomas B.C."/>
            <person name="Singh A."/>
            <person name="Wilkins M.J."/>
            <person name="Karaoz U."/>
            <person name="Brodie E.L."/>
            <person name="Williams K.H."/>
            <person name="Hubbard S.S."/>
            <person name="Banfield J.F."/>
        </authorList>
    </citation>
    <scope>NUCLEOTIDE SEQUENCE [LARGE SCALE GENOMIC DNA]</scope>
</reference>
<dbReference type="InterPro" id="IPR005181">
    <property type="entry name" value="SASA"/>
</dbReference>